<dbReference type="InterPro" id="IPR012340">
    <property type="entry name" value="NA-bd_OB-fold"/>
</dbReference>
<dbReference type="GO" id="GO:0004826">
    <property type="term" value="F:phenylalanine-tRNA ligase activity"/>
    <property type="evidence" value="ECO:0007669"/>
    <property type="project" value="UniProtKB-UniRule"/>
</dbReference>
<comment type="caution">
    <text evidence="15">Lacks conserved residue(s) required for the propagation of feature annotation.</text>
</comment>
<dbReference type="Proteomes" id="UP000512167">
    <property type="component" value="Chromosome"/>
</dbReference>
<dbReference type="KEGG" id="tbk:HF295_00225"/>
<keyword evidence="8 15" id="KW-0547">Nucleotide-binding</keyword>
<dbReference type="EMBL" id="CP051151">
    <property type="protein sequence ID" value="QLY39364.1"/>
    <property type="molecule type" value="Genomic_DNA"/>
</dbReference>
<dbReference type="Gene3D" id="3.30.930.10">
    <property type="entry name" value="Bira Bifunctional Protein, Domain 2"/>
    <property type="match status" value="1"/>
</dbReference>
<feature type="binding site" evidence="15">
    <location>
        <position position="459"/>
    </location>
    <ligand>
        <name>Mg(2+)</name>
        <dbReference type="ChEBI" id="CHEBI:18420"/>
        <note>shared with alpha subunit</note>
    </ligand>
</feature>
<dbReference type="Pfam" id="PF03483">
    <property type="entry name" value="B3_4"/>
    <property type="match status" value="1"/>
</dbReference>
<feature type="binding site" evidence="15">
    <location>
        <position position="462"/>
    </location>
    <ligand>
        <name>Mg(2+)</name>
        <dbReference type="ChEBI" id="CHEBI:18420"/>
        <note>shared with alpha subunit</note>
    </ligand>
</feature>
<evidence type="ECO:0000256" key="15">
    <source>
        <dbReference type="HAMAP-Rule" id="MF_00283"/>
    </source>
</evidence>
<evidence type="ECO:0000256" key="2">
    <source>
        <dbReference type="ARBA" id="ARBA00008653"/>
    </source>
</evidence>
<dbReference type="Pfam" id="PF03484">
    <property type="entry name" value="B5"/>
    <property type="match status" value="1"/>
</dbReference>
<evidence type="ECO:0000313" key="20">
    <source>
        <dbReference type="EMBL" id="QLY39364.1"/>
    </source>
</evidence>
<dbReference type="GO" id="GO:0000049">
    <property type="term" value="F:tRNA binding"/>
    <property type="evidence" value="ECO:0007669"/>
    <property type="project" value="UniProtKB-UniRule"/>
</dbReference>
<dbReference type="InterPro" id="IPR005146">
    <property type="entry name" value="B3/B4_tRNA-bd"/>
</dbReference>
<evidence type="ECO:0000256" key="13">
    <source>
        <dbReference type="ARBA" id="ARBA00023146"/>
    </source>
</evidence>
<dbReference type="SUPFAM" id="SSF55681">
    <property type="entry name" value="Class II aaRS and biotin synthetases"/>
    <property type="match status" value="1"/>
</dbReference>
<dbReference type="InterPro" id="IPR041616">
    <property type="entry name" value="PheRS_beta_core"/>
</dbReference>
<comment type="cofactor">
    <cofactor evidence="15">
        <name>Mg(2+)</name>
        <dbReference type="ChEBI" id="CHEBI:18420"/>
    </cofactor>
    <text evidence="15">Binds 2 magnesium ions per tetramer.</text>
</comment>
<keyword evidence="10 15" id="KW-0460">Magnesium</keyword>
<dbReference type="PANTHER" id="PTHR10947">
    <property type="entry name" value="PHENYLALANYL-TRNA SYNTHETASE BETA CHAIN AND LEUCINE-RICH REPEAT-CONTAINING PROTEIN 47"/>
    <property type="match status" value="1"/>
</dbReference>
<keyword evidence="6 15" id="KW-0436">Ligase</keyword>
<dbReference type="NCBIfam" id="TIGR00472">
    <property type="entry name" value="pheT_bact"/>
    <property type="match status" value="1"/>
</dbReference>
<dbReference type="InterPro" id="IPR005121">
    <property type="entry name" value="Fdx_antiC-bd"/>
</dbReference>
<evidence type="ECO:0000256" key="6">
    <source>
        <dbReference type="ARBA" id="ARBA00022598"/>
    </source>
</evidence>
<dbReference type="SMART" id="SM00896">
    <property type="entry name" value="FDX-ACB"/>
    <property type="match status" value="1"/>
</dbReference>
<dbReference type="Gene3D" id="2.40.50.140">
    <property type="entry name" value="Nucleic acid-binding proteins"/>
    <property type="match status" value="1"/>
</dbReference>
<dbReference type="SMART" id="SM00873">
    <property type="entry name" value="B3_4"/>
    <property type="match status" value="1"/>
</dbReference>
<keyword evidence="4 15" id="KW-0963">Cytoplasm</keyword>
<evidence type="ECO:0000256" key="10">
    <source>
        <dbReference type="ARBA" id="ARBA00022842"/>
    </source>
</evidence>
<dbReference type="FunFam" id="2.40.50.140:FF:000045">
    <property type="entry name" value="Phenylalanine--tRNA ligase beta subunit"/>
    <property type="match status" value="1"/>
</dbReference>
<dbReference type="GO" id="GO:0006432">
    <property type="term" value="P:phenylalanyl-tRNA aminoacylation"/>
    <property type="evidence" value="ECO:0007669"/>
    <property type="project" value="UniProtKB-UniRule"/>
</dbReference>
<dbReference type="Pfam" id="PF01588">
    <property type="entry name" value="tRNA_bind"/>
    <property type="match status" value="1"/>
</dbReference>
<reference evidence="20 21" key="1">
    <citation type="submission" date="2020-04" db="EMBL/GenBank/DDBJ databases">
        <authorList>
            <person name="Zheng R.K."/>
            <person name="Sun C.M."/>
        </authorList>
    </citation>
    <scope>NUCLEOTIDE SEQUENCE [LARGE SCALE GENOMIC DNA]</scope>
    <source>
        <strain evidence="21">zrk29</strain>
    </source>
</reference>
<dbReference type="SUPFAM" id="SSF46955">
    <property type="entry name" value="Putative DNA-binding domain"/>
    <property type="match status" value="1"/>
</dbReference>
<dbReference type="Pfam" id="PF03147">
    <property type="entry name" value="FDX-ACB"/>
    <property type="match status" value="1"/>
</dbReference>
<organism evidence="20 21">
    <name type="scientific">Hujiaoplasma nucleasis</name>
    <dbReference type="NCBI Taxonomy" id="2725268"/>
    <lineage>
        <taxon>Bacteria</taxon>
        <taxon>Bacillati</taxon>
        <taxon>Mycoplasmatota</taxon>
        <taxon>Mollicutes</taxon>
        <taxon>Candidatus Izemoplasmatales</taxon>
        <taxon>Hujiaoplasmataceae</taxon>
        <taxon>Hujiaoplasma</taxon>
    </lineage>
</organism>
<dbReference type="SUPFAM" id="SSF56037">
    <property type="entry name" value="PheT/TilS domain"/>
    <property type="match status" value="1"/>
</dbReference>
<dbReference type="PROSITE" id="PS51447">
    <property type="entry name" value="FDX_ACB"/>
    <property type="match status" value="1"/>
</dbReference>
<feature type="domain" description="TRNA-binding" evidence="17">
    <location>
        <begin position="38"/>
        <end position="149"/>
    </location>
</feature>
<dbReference type="InterPro" id="IPR004532">
    <property type="entry name" value="Phe-tRNA-ligase_IIc_bsu_bact"/>
</dbReference>
<dbReference type="PROSITE" id="PS50886">
    <property type="entry name" value="TRBD"/>
    <property type="match status" value="1"/>
</dbReference>
<evidence type="ECO:0000256" key="4">
    <source>
        <dbReference type="ARBA" id="ARBA00022490"/>
    </source>
</evidence>
<evidence type="ECO:0000256" key="11">
    <source>
        <dbReference type="ARBA" id="ARBA00022884"/>
    </source>
</evidence>
<dbReference type="GO" id="GO:0009328">
    <property type="term" value="C:phenylalanine-tRNA ligase complex"/>
    <property type="evidence" value="ECO:0007669"/>
    <property type="project" value="TreeGrafter"/>
</dbReference>
<dbReference type="GO" id="GO:0005524">
    <property type="term" value="F:ATP binding"/>
    <property type="evidence" value="ECO:0007669"/>
    <property type="project" value="UniProtKB-UniRule"/>
</dbReference>
<keyword evidence="9 15" id="KW-0067">ATP-binding</keyword>
<dbReference type="InterPro" id="IPR045864">
    <property type="entry name" value="aa-tRNA-synth_II/BPL/LPL"/>
</dbReference>
<dbReference type="InterPro" id="IPR009061">
    <property type="entry name" value="DNA-bd_dom_put_sf"/>
</dbReference>
<evidence type="ECO:0000256" key="12">
    <source>
        <dbReference type="ARBA" id="ARBA00022917"/>
    </source>
</evidence>
<keyword evidence="5 16" id="KW-0820">tRNA-binding</keyword>
<dbReference type="InterPro" id="IPR033714">
    <property type="entry name" value="tRNA_bind_bactPheRS"/>
</dbReference>
<evidence type="ECO:0000256" key="9">
    <source>
        <dbReference type="ARBA" id="ARBA00022840"/>
    </source>
</evidence>
<feature type="domain" description="B5" evidence="19">
    <location>
        <begin position="400"/>
        <end position="475"/>
    </location>
</feature>
<feature type="domain" description="FDX-ACB" evidence="18">
    <location>
        <begin position="696"/>
        <end position="789"/>
    </location>
</feature>
<dbReference type="FunFam" id="3.50.40.10:FF:000001">
    <property type="entry name" value="Phenylalanine--tRNA ligase beta subunit"/>
    <property type="match status" value="1"/>
</dbReference>
<dbReference type="InterPro" id="IPR036690">
    <property type="entry name" value="Fdx_antiC-bd_sf"/>
</dbReference>
<dbReference type="EC" id="6.1.1.20" evidence="15"/>
<keyword evidence="13 15" id="KW-0030">Aminoacyl-tRNA synthetase</keyword>
<evidence type="ECO:0000259" key="19">
    <source>
        <dbReference type="PROSITE" id="PS51483"/>
    </source>
</evidence>
<dbReference type="GO" id="GO:0000287">
    <property type="term" value="F:magnesium ion binding"/>
    <property type="evidence" value="ECO:0007669"/>
    <property type="project" value="UniProtKB-UniRule"/>
</dbReference>
<feature type="binding site" evidence="15">
    <location>
        <position position="463"/>
    </location>
    <ligand>
        <name>Mg(2+)</name>
        <dbReference type="ChEBI" id="CHEBI:18420"/>
        <note>shared with alpha subunit</note>
    </ligand>
</feature>
<dbReference type="CDD" id="cd02796">
    <property type="entry name" value="tRNA_bind_bactPheRS"/>
    <property type="match status" value="1"/>
</dbReference>
<evidence type="ECO:0000256" key="5">
    <source>
        <dbReference type="ARBA" id="ARBA00022555"/>
    </source>
</evidence>
<dbReference type="InterPro" id="IPR005147">
    <property type="entry name" value="tRNA_synthase_B5-dom"/>
</dbReference>
<evidence type="ECO:0000259" key="18">
    <source>
        <dbReference type="PROSITE" id="PS51447"/>
    </source>
</evidence>
<evidence type="ECO:0000313" key="21">
    <source>
        <dbReference type="Proteomes" id="UP000512167"/>
    </source>
</evidence>
<dbReference type="CDD" id="cd00769">
    <property type="entry name" value="PheRS_beta_core"/>
    <property type="match status" value="1"/>
</dbReference>
<proteinExistence type="inferred from homology"/>
<gene>
    <name evidence="15" type="primary">pheT</name>
    <name evidence="20" type="ORF">HF295_00225</name>
</gene>
<keyword evidence="11 16" id="KW-0694">RNA-binding</keyword>
<comment type="catalytic activity">
    <reaction evidence="14 15">
        <text>tRNA(Phe) + L-phenylalanine + ATP = L-phenylalanyl-tRNA(Phe) + AMP + diphosphate + H(+)</text>
        <dbReference type="Rhea" id="RHEA:19413"/>
        <dbReference type="Rhea" id="RHEA-COMP:9668"/>
        <dbReference type="Rhea" id="RHEA-COMP:9699"/>
        <dbReference type="ChEBI" id="CHEBI:15378"/>
        <dbReference type="ChEBI" id="CHEBI:30616"/>
        <dbReference type="ChEBI" id="CHEBI:33019"/>
        <dbReference type="ChEBI" id="CHEBI:58095"/>
        <dbReference type="ChEBI" id="CHEBI:78442"/>
        <dbReference type="ChEBI" id="CHEBI:78531"/>
        <dbReference type="ChEBI" id="CHEBI:456215"/>
        <dbReference type="EC" id="6.1.1.20"/>
    </reaction>
</comment>
<accession>A0A7L6N4E3</accession>
<dbReference type="InterPro" id="IPR020825">
    <property type="entry name" value="Phe-tRNA_synthase-like_B3/B4"/>
</dbReference>
<dbReference type="SMART" id="SM00874">
    <property type="entry name" value="B5"/>
    <property type="match status" value="1"/>
</dbReference>
<dbReference type="PROSITE" id="PS51483">
    <property type="entry name" value="B5"/>
    <property type="match status" value="1"/>
</dbReference>
<dbReference type="Gene3D" id="3.50.40.10">
    <property type="entry name" value="Phenylalanyl-trna Synthetase, Chain B, domain 3"/>
    <property type="match status" value="1"/>
</dbReference>
<dbReference type="InterPro" id="IPR045060">
    <property type="entry name" value="Phe-tRNA-ligase_IIc_bsu"/>
</dbReference>
<evidence type="ECO:0000256" key="1">
    <source>
        <dbReference type="ARBA" id="ARBA00004496"/>
    </source>
</evidence>
<dbReference type="FunFam" id="3.30.70.380:FF:000001">
    <property type="entry name" value="Phenylalanine--tRNA ligase beta subunit"/>
    <property type="match status" value="1"/>
</dbReference>
<dbReference type="HAMAP" id="MF_00283">
    <property type="entry name" value="Phe_tRNA_synth_beta1"/>
    <property type="match status" value="1"/>
</dbReference>
<keyword evidence="7 15" id="KW-0479">Metal-binding</keyword>
<dbReference type="PANTHER" id="PTHR10947:SF0">
    <property type="entry name" value="PHENYLALANINE--TRNA LIGASE BETA SUBUNIT"/>
    <property type="match status" value="1"/>
</dbReference>
<evidence type="ECO:0000256" key="8">
    <source>
        <dbReference type="ARBA" id="ARBA00022741"/>
    </source>
</evidence>
<evidence type="ECO:0000256" key="14">
    <source>
        <dbReference type="ARBA" id="ARBA00049255"/>
    </source>
</evidence>
<comment type="subcellular location">
    <subcellularLocation>
        <location evidence="1 15">Cytoplasm</location>
    </subcellularLocation>
</comment>
<dbReference type="InterPro" id="IPR002547">
    <property type="entry name" value="tRNA-bd_dom"/>
</dbReference>
<dbReference type="SUPFAM" id="SSF50249">
    <property type="entry name" value="Nucleic acid-binding proteins"/>
    <property type="match status" value="1"/>
</dbReference>
<evidence type="ECO:0000256" key="3">
    <source>
        <dbReference type="ARBA" id="ARBA00011209"/>
    </source>
</evidence>
<keyword evidence="12 15" id="KW-0648">Protein biosynthesis</keyword>
<dbReference type="Gene3D" id="3.30.56.10">
    <property type="match status" value="2"/>
</dbReference>
<dbReference type="Pfam" id="PF17759">
    <property type="entry name" value="tRNA_synthFbeta"/>
    <property type="match status" value="1"/>
</dbReference>
<dbReference type="RefSeq" id="WP_312031832.1">
    <property type="nucleotide sequence ID" value="NZ_CP051151.1"/>
</dbReference>
<evidence type="ECO:0000256" key="16">
    <source>
        <dbReference type="PROSITE-ProRule" id="PRU00209"/>
    </source>
</evidence>
<evidence type="ECO:0000259" key="17">
    <source>
        <dbReference type="PROSITE" id="PS50886"/>
    </source>
</evidence>
<keyword evidence="21" id="KW-1185">Reference proteome</keyword>
<name>A0A7L6N4E3_9MOLU</name>
<dbReference type="Gene3D" id="3.30.70.380">
    <property type="entry name" value="Ferrodoxin-fold anticodon-binding domain"/>
    <property type="match status" value="1"/>
</dbReference>
<dbReference type="SUPFAM" id="SSF54991">
    <property type="entry name" value="Anticodon-binding domain of PheRS"/>
    <property type="match status" value="1"/>
</dbReference>
<comment type="similarity">
    <text evidence="2 15">Belongs to the phenylalanyl-tRNA synthetase beta subunit family. Type 1 subfamily.</text>
</comment>
<dbReference type="NCBIfam" id="NF045760">
    <property type="entry name" value="YtpR"/>
    <property type="match status" value="1"/>
</dbReference>
<sequence length="790" mass="90467">MKVSINWLKNYFNETLDPHQLKTSFNLMSQEVEALYPLVQAEHLVIGYVEKAQQHENADKLKVCQVNVGDESLQIICGAPNVDAGQKVIVALAGAVLPGNFKIKKAKIRGVESNGMICSLAELGVQDFDKSEKGIYVLDDQAPIGQDPLKYMGLDDWVLDLDLTANRADLLSMRGVAYDVKAMLDIELEIKKPQVHRKSSQAKLEIRTETKDAPIYYGQIIENIQVKDSPYWLKSRLLSAGIRPINNVVDITNYVMLEYGQPLHAFDYEKVNSQEILVRNAKEDEVILTLDETERKLLTTDIVITDGKKPIALAGVMGGFETEVDVNTKSILLESAVFNPVSVRKTSKRLNLKSESSSRYEKGINSELTKEALDRACELFELLAKGQVMGQPSYYNHMDEKNQDFYLSLEKLNTVTGHHFTIKEVEDILRRLDFEYKRKDKEFSVKIPARRLGFDSYQDIIEEIVRIYGYDKIGTSLPLTPSQGRLTKKQMFKREIRQLFTSLGFHETNTYSLTNLESAQKYDREPISLVKIMNPLNKDREYLRHSTLPALTEVFSYNHARKISDIFLFEIGKRYSQENELELLSGLMHGNYMGSLWQKQMNPVDFYLIKGLIERFFQDLKISNIDYRLSNKMIPNLHPGISAEIYIENQYCGFIGKLHPEEEKVLDAKDIYVFELELDVIYASHEKQVKSFEPISKYPSVSRDIALLVDQIIPAKNLIDTVYQISNNSLKTVQVFDVYQGQHLENGKKSVALQLIFENNEKTLETEEVDQMVKRIIKALAEKHQAVLRQ</sequence>
<comment type="subunit">
    <text evidence="3 15">Tetramer of two alpha and two beta subunits.</text>
</comment>
<dbReference type="AlphaFoldDB" id="A0A7L6N4E3"/>
<evidence type="ECO:0000256" key="7">
    <source>
        <dbReference type="ARBA" id="ARBA00022723"/>
    </source>
</evidence>
<protein>
    <recommendedName>
        <fullName evidence="15">Phenylalanine--tRNA ligase beta subunit</fullName>
        <ecNumber evidence="15">6.1.1.20</ecNumber>
    </recommendedName>
    <alternativeName>
        <fullName evidence="15">Phenylalanyl-tRNA synthetase beta subunit</fullName>
        <shortName evidence="15">PheRS</shortName>
    </alternativeName>
</protein>